<dbReference type="AlphaFoldDB" id="A0A0F7SPT8"/>
<feature type="domain" description="DPH-type MB" evidence="10">
    <location>
        <begin position="4"/>
        <end position="60"/>
    </location>
</feature>
<evidence type="ECO:0000256" key="7">
    <source>
        <dbReference type="ARBA" id="ARBA00041070"/>
    </source>
</evidence>
<proteinExistence type="inferred from homology"/>
<comment type="subunit">
    <text evidence="5">Component of the 2-(3-amino-3-carboxypropyl)histidine synthase complex composed of DPH1, DPH2, DPH3 and a NADH-dependent reductase, predominantly CBR1.</text>
</comment>
<dbReference type="Gene3D" id="3.10.660.10">
    <property type="entry name" value="DPH Zinc finger"/>
    <property type="match status" value="1"/>
</dbReference>
<comment type="pathway">
    <text evidence="1">Protein modification; peptidyl-diphthamide biosynthesis.</text>
</comment>
<dbReference type="FunFam" id="3.10.660.10:FF:000001">
    <property type="entry name" value="Diphthamide biosynthesis 3"/>
    <property type="match status" value="1"/>
</dbReference>
<dbReference type="GO" id="GO:0017183">
    <property type="term" value="P:protein histidyl modification to diphthamide"/>
    <property type="evidence" value="ECO:0007669"/>
    <property type="project" value="UniProtKB-UniPathway"/>
</dbReference>
<dbReference type="UniPathway" id="UPA00559"/>
<sequence>MVAYYDEVEIEDFTWDAIKRVFHFPCPCGDRFEISKLDLRDGEEIATCPSCSLIVRVIFDPLDWEDYEDSEDDEGEDVPGSPASSTVSFHSAASETVKPASAEVDAVAKGLELVGLKDGD</sequence>
<evidence type="ECO:0000256" key="4">
    <source>
        <dbReference type="ARBA" id="ARBA00024032"/>
    </source>
</evidence>
<evidence type="ECO:0000256" key="2">
    <source>
        <dbReference type="ARBA" id="ARBA00022723"/>
    </source>
</evidence>
<name>A0A0F7SPT8_PHARH</name>
<dbReference type="PANTHER" id="PTHR21454:SF31">
    <property type="entry name" value="DIPHTHAMIDE BIOSYNTHESIS PROTEIN 3"/>
    <property type="match status" value="1"/>
</dbReference>
<dbReference type="InterPro" id="IPR007872">
    <property type="entry name" value="DPH_MB_dom"/>
</dbReference>
<evidence type="ECO:0000256" key="9">
    <source>
        <dbReference type="SAM" id="MobiDB-lite"/>
    </source>
</evidence>
<protein>
    <recommendedName>
        <fullName evidence="7">Diphthamide biosynthesis protein 3</fullName>
    </recommendedName>
</protein>
<feature type="compositionally biased region" description="Acidic residues" evidence="9">
    <location>
        <begin position="66"/>
        <end position="77"/>
    </location>
</feature>
<dbReference type="PROSITE" id="PS51074">
    <property type="entry name" value="DPH_MB"/>
    <property type="match status" value="1"/>
</dbReference>
<evidence type="ECO:0000256" key="6">
    <source>
        <dbReference type="ARBA" id="ARBA00036267"/>
    </source>
</evidence>
<evidence type="ECO:0000256" key="3">
    <source>
        <dbReference type="ARBA" id="ARBA00023004"/>
    </source>
</evidence>
<accession>A0A0F7SPT8</accession>
<dbReference type="EMBL" id="LN483142">
    <property type="protein sequence ID" value="CED82674.1"/>
    <property type="molecule type" value="Genomic_DNA"/>
</dbReference>
<dbReference type="Pfam" id="PF05207">
    <property type="entry name" value="Zn_ribbon_CSL"/>
    <property type="match status" value="1"/>
</dbReference>
<evidence type="ECO:0000256" key="8">
    <source>
        <dbReference type="ARBA" id="ARBA00048125"/>
    </source>
</evidence>
<comment type="similarity">
    <text evidence="4">Belongs to the DPH3 family.</text>
</comment>
<reference evidence="11" key="1">
    <citation type="submission" date="2014-08" db="EMBL/GenBank/DDBJ databases">
        <authorList>
            <person name="Sharma Rahul"/>
            <person name="Thines Marco"/>
        </authorList>
    </citation>
    <scope>NUCLEOTIDE SEQUENCE</scope>
</reference>
<evidence type="ECO:0000256" key="5">
    <source>
        <dbReference type="ARBA" id="ARBA00034128"/>
    </source>
</evidence>
<feature type="region of interest" description="Disordered" evidence="9">
    <location>
        <begin position="66"/>
        <end position="100"/>
    </location>
</feature>
<dbReference type="InterPro" id="IPR036671">
    <property type="entry name" value="DPH_MB_sf"/>
</dbReference>
<keyword evidence="2" id="KW-0479">Metal-binding</keyword>
<evidence type="ECO:0000259" key="10">
    <source>
        <dbReference type="PROSITE" id="PS51074"/>
    </source>
</evidence>
<organism evidence="11">
    <name type="scientific">Phaffia rhodozyma</name>
    <name type="common">Yeast</name>
    <name type="synonym">Xanthophyllomyces dendrorhous</name>
    <dbReference type="NCBI Taxonomy" id="264483"/>
    <lineage>
        <taxon>Eukaryota</taxon>
        <taxon>Fungi</taxon>
        <taxon>Dikarya</taxon>
        <taxon>Basidiomycota</taxon>
        <taxon>Agaricomycotina</taxon>
        <taxon>Tremellomycetes</taxon>
        <taxon>Cystofilobasidiales</taxon>
        <taxon>Mrakiaceae</taxon>
        <taxon>Phaffia</taxon>
    </lineage>
</organism>
<evidence type="ECO:0000313" key="11">
    <source>
        <dbReference type="EMBL" id="CED82674.1"/>
    </source>
</evidence>
<evidence type="ECO:0000256" key="1">
    <source>
        <dbReference type="ARBA" id="ARBA00005156"/>
    </source>
</evidence>
<comment type="catalytic activity">
    <reaction evidence="8">
        <text>2 [3Fe-4S](0)-[protein] + 2 Fe(2+)-[Dph3] + NADH = 2 [4Fe-4S](1+)-[protein] + 2 [Dph3] + NAD(+) + H(+)</text>
        <dbReference type="Rhea" id="RHEA:71239"/>
        <dbReference type="Rhea" id="RHEA-COMP:17997"/>
        <dbReference type="Rhea" id="RHEA-COMP:17998"/>
        <dbReference type="Rhea" id="RHEA-COMP:18001"/>
        <dbReference type="Rhea" id="RHEA-COMP:18002"/>
        <dbReference type="ChEBI" id="CHEBI:15378"/>
        <dbReference type="ChEBI" id="CHEBI:29033"/>
        <dbReference type="ChEBI" id="CHEBI:33723"/>
        <dbReference type="ChEBI" id="CHEBI:47402"/>
        <dbReference type="ChEBI" id="CHEBI:57540"/>
        <dbReference type="ChEBI" id="CHEBI:57945"/>
        <dbReference type="ChEBI" id="CHEBI:83228"/>
    </reaction>
</comment>
<dbReference type="GO" id="GO:0046872">
    <property type="term" value="F:metal ion binding"/>
    <property type="evidence" value="ECO:0007669"/>
    <property type="project" value="UniProtKB-KW"/>
</dbReference>
<dbReference type="SUPFAM" id="SSF144217">
    <property type="entry name" value="CSL zinc finger"/>
    <property type="match status" value="1"/>
</dbReference>
<comment type="catalytic activity">
    <reaction evidence="6">
        <text>[3Fe-4S](1+)-[protein] + Fe(2+)-[Dph3] = [3Fe-4S](0)-[protein] + Fe(3+)-[Dph3]</text>
        <dbReference type="Rhea" id="RHEA:71235"/>
        <dbReference type="Rhea" id="RHEA-COMP:17996"/>
        <dbReference type="Rhea" id="RHEA-COMP:17997"/>
        <dbReference type="Rhea" id="RHEA-COMP:18002"/>
        <dbReference type="Rhea" id="RHEA-COMP:18003"/>
        <dbReference type="ChEBI" id="CHEBI:29033"/>
        <dbReference type="ChEBI" id="CHEBI:29034"/>
        <dbReference type="ChEBI" id="CHEBI:33751"/>
        <dbReference type="ChEBI" id="CHEBI:47402"/>
        <dbReference type="ChEBI" id="CHEBI:83228"/>
    </reaction>
</comment>
<dbReference type="InterPro" id="IPR044248">
    <property type="entry name" value="DPH3/4-like"/>
</dbReference>
<dbReference type="PANTHER" id="PTHR21454">
    <property type="entry name" value="DPH3 HOMOLOG-RELATED"/>
    <property type="match status" value="1"/>
</dbReference>
<keyword evidence="3" id="KW-0408">Iron</keyword>
<feature type="compositionally biased region" description="Polar residues" evidence="9">
    <location>
        <begin position="82"/>
        <end position="94"/>
    </location>
</feature>